<reference evidence="1 2" key="1">
    <citation type="submission" date="2016-04" db="EMBL/GenBank/DDBJ databases">
        <title>Genome analyses suggest a sexual origin of heterokaryosis in a supposedly ancient asexual fungus.</title>
        <authorList>
            <person name="Ropars J."/>
            <person name="Sedzielewska K."/>
            <person name="Noel J."/>
            <person name="Charron P."/>
            <person name="Farinelli L."/>
            <person name="Marton T."/>
            <person name="Kruger M."/>
            <person name="Pelin A."/>
            <person name="Brachmann A."/>
            <person name="Corradi N."/>
        </authorList>
    </citation>
    <scope>NUCLEOTIDE SEQUENCE [LARGE SCALE GENOMIC DNA]</scope>
    <source>
        <strain evidence="1 2">C2</strain>
    </source>
</reference>
<dbReference type="Gene3D" id="3.40.50.300">
    <property type="entry name" value="P-loop containing nucleotide triphosphate hydrolases"/>
    <property type="match status" value="1"/>
</dbReference>
<evidence type="ECO:0008006" key="3">
    <source>
        <dbReference type="Google" id="ProtNLM"/>
    </source>
</evidence>
<comment type="caution">
    <text evidence="1">The sequence shown here is derived from an EMBL/GenBank/DDBJ whole genome shotgun (WGS) entry which is preliminary data.</text>
</comment>
<reference evidence="1 2" key="2">
    <citation type="submission" date="2017-10" db="EMBL/GenBank/DDBJ databases">
        <title>Extensive intraspecific genome diversity in a model arbuscular mycorrhizal fungus.</title>
        <authorList>
            <person name="Chen E.C.H."/>
            <person name="Morin E."/>
            <person name="Baudet D."/>
            <person name="Noel J."/>
            <person name="Ndikumana S."/>
            <person name="Charron P."/>
            <person name="St-Onge C."/>
            <person name="Giorgi J."/>
            <person name="Grigoriev I.V."/>
            <person name="Roux C."/>
            <person name="Martin F.M."/>
            <person name="Corradi N."/>
        </authorList>
    </citation>
    <scope>NUCLEOTIDE SEQUENCE [LARGE SCALE GENOMIC DNA]</scope>
    <source>
        <strain evidence="1 2">C2</strain>
    </source>
</reference>
<proteinExistence type="predicted"/>
<name>A0A2N1NLF1_9GLOM</name>
<dbReference type="InterPro" id="IPR027417">
    <property type="entry name" value="P-loop_NTPase"/>
</dbReference>
<evidence type="ECO:0000313" key="2">
    <source>
        <dbReference type="Proteomes" id="UP000233469"/>
    </source>
</evidence>
<accession>A0A2N1NLF1</accession>
<evidence type="ECO:0000313" key="1">
    <source>
        <dbReference type="EMBL" id="PKK74689.1"/>
    </source>
</evidence>
<dbReference type="EMBL" id="LLXL01000288">
    <property type="protein sequence ID" value="PKK74689.1"/>
    <property type="molecule type" value="Genomic_DNA"/>
</dbReference>
<organism evidence="1 2">
    <name type="scientific">Rhizophagus irregularis</name>
    <dbReference type="NCBI Taxonomy" id="588596"/>
    <lineage>
        <taxon>Eukaryota</taxon>
        <taxon>Fungi</taxon>
        <taxon>Fungi incertae sedis</taxon>
        <taxon>Mucoromycota</taxon>
        <taxon>Glomeromycotina</taxon>
        <taxon>Glomeromycetes</taxon>
        <taxon>Glomerales</taxon>
        <taxon>Glomeraceae</taxon>
        <taxon>Rhizophagus</taxon>
    </lineage>
</organism>
<sequence>MGVGDTKLSTENTLFKIAEGILSMPEGMNHVLYVIDGRFTEDEISTFNMIRDSIFKSGILDYLTIVRTKFSNFRN</sequence>
<gene>
    <name evidence="1" type="ORF">RhiirC2_738282</name>
</gene>
<dbReference type="AlphaFoldDB" id="A0A2N1NLF1"/>
<dbReference type="Proteomes" id="UP000233469">
    <property type="component" value="Unassembled WGS sequence"/>
</dbReference>
<protein>
    <recommendedName>
        <fullName evidence="3">AIG1-type G domain-containing protein</fullName>
    </recommendedName>
</protein>
<feature type="non-terminal residue" evidence="1">
    <location>
        <position position="75"/>
    </location>
</feature>